<dbReference type="Ensembl" id="ENSLCAT00010030156.1">
    <property type="protein sequence ID" value="ENSLCAP00010029502.1"/>
    <property type="gene ID" value="ENSLCAG00010013863.1"/>
</dbReference>
<evidence type="ECO:0000313" key="2">
    <source>
        <dbReference type="Proteomes" id="UP000314980"/>
    </source>
</evidence>
<keyword evidence="2" id="KW-1185">Reference proteome</keyword>
<dbReference type="GO" id="GO:0070652">
    <property type="term" value="C:HAUS complex"/>
    <property type="evidence" value="ECO:0007669"/>
    <property type="project" value="TreeGrafter"/>
</dbReference>
<reference evidence="2" key="1">
    <citation type="submission" date="2015-09" db="EMBL/GenBank/DDBJ databases">
        <authorList>
            <person name="Sai Rama Sridatta P."/>
        </authorList>
    </citation>
    <scope>NUCLEOTIDE SEQUENCE [LARGE SCALE GENOMIC DNA]</scope>
</reference>
<sequence>PPPIGLECGSGLDFMLSKTSAASCPFVEGLNLQEADSMLQLLCTPSHHRTDILAWICTDFLHHTKITSYTTVALCLLEMAVLGQELMLCNAGDLDLIRVRGKLVWM</sequence>
<dbReference type="Proteomes" id="UP000314980">
    <property type="component" value="Unassembled WGS sequence"/>
</dbReference>
<reference evidence="1" key="2">
    <citation type="submission" date="2025-08" db="UniProtKB">
        <authorList>
            <consortium name="Ensembl"/>
        </authorList>
    </citation>
    <scope>IDENTIFICATION</scope>
</reference>
<evidence type="ECO:0000313" key="1">
    <source>
        <dbReference type="Ensembl" id="ENSLCAP00010029502.1"/>
    </source>
</evidence>
<dbReference type="AlphaFoldDB" id="A0A4W6DV73"/>
<accession>A0A4W6DV73</accession>
<dbReference type="GO" id="GO:0051011">
    <property type="term" value="F:microtubule minus-end binding"/>
    <property type="evidence" value="ECO:0007669"/>
    <property type="project" value="TreeGrafter"/>
</dbReference>
<dbReference type="InParanoid" id="A0A4W6DV73"/>
<protein>
    <submittedName>
        <fullName evidence="1">Uncharacterized protein</fullName>
    </submittedName>
</protein>
<name>A0A4W6DV73_LATCA</name>
<dbReference type="GeneTree" id="ENSGT01120000272711"/>
<reference evidence="1" key="3">
    <citation type="submission" date="2025-09" db="UniProtKB">
        <authorList>
            <consortium name="Ensembl"/>
        </authorList>
    </citation>
    <scope>IDENTIFICATION</scope>
</reference>
<dbReference type="GO" id="GO:0051225">
    <property type="term" value="P:spindle assembly"/>
    <property type="evidence" value="ECO:0007669"/>
    <property type="project" value="TreeGrafter"/>
</dbReference>
<dbReference type="PANTHER" id="PTHR14352">
    <property type="entry name" value="HAUS AUGMIN-LIKE COMPLEX SUBUNIT 7"/>
    <property type="match status" value="1"/>
</dbReference>
<dbReference type="GO" id="GO:0031023">
    <property type="term" value="P:microtubule organizing center organization"/>
    <property type="evidence" value="ECO:0007669"/>
    <property type="project" value="TreeGrafter"/>
</dbReference>
<dbReference type="STRING" id="8187.ENSLCAP00010029502"/>
<proteinExistence type="predicted"/>
<dbReference type="PANTHER" id="PTHR14352:SF2">
    <property type="entry name" value="HAUS AUGMIN-LIKE COMPLEX SUBUNIT 7"/>
    <property type="match status" value="1"/>
</dbReference>
<dbReference type="InterPro" id="IPR029711">
    <property type="entry name" value="Haus7-like"/>
</dbReference>
<organism evidence="1 2">
    <name type="scientific">Lates calcarifer</name>
    <name type="common">Barramundi</name>
    <name type="synonym">Holocentrus calcarifer</name>
    <dbReference type="NCBI Taxonomy" id="8187"/>
    <lineage>
        <taxon>Eukaryota</taxon>
        <taxon>Metazoa</taxon>
        <taxon>Chordata</taxon>
        <taxon>Craniata</taxon>
        <taxon>Vertebrata</taxon>
        <taxon>Euteleostomi</taxon>
        <taxon>Actinopterygii</taxon>
        <taxon>Neopterygii</taxon>
        <taxon>Teleostei</taxon>
        <taxon>Neoteleostei</taxon>
        <taxon>Acanthomorphata</taxon>
        <taxon>Carangaria</taxon>
        <taxon>Carangaria incertae sedis</taxon>
        <taxon>Centropomidae</taxon>
        <taxon>Lates</taxon>
    </lineage>
</organism>